<sequence length="147" mass="16640">MASEVPTLLRTSWHLVKAKDPVEWKHHTNFIYQIPCTECPAKYINQTARQLAVRIAEHKRRTRFPPRSPIELKKLVRDSTIALHALESNHQISFDGTRIVQSGFKSHVERTCAEALQTNTQSSCINRSDGAENGLTVHLSKGSNQVK</sequence>
<dbReference type="OrthoDB" id="6259957at2759"/>
<dbReference type="EMBL" id="NIRI02000056">
    <property type="protein sequence ID" value="KAG5444317.1"/>
    <property type="molecule type" value="Genomic_DNA"/>
</dbReference>
<dbReference type="InParanoid" id="A0A419PF12"/>
<evidence type="ECO:0000313" key="2">
    <source>
        <dbReference type="Proteomes" id="UP000286415"/>
    </source>
</evidence>
<evidence type="ECO:0000313" key="1">
    <source>
        <dbReference type="EMBL" id="KAG5444317.1"/>
    </source>
</evidence>
<dbReference type="AlphaFoldDB" id="A0A419PF12"/>
<dbReference type="Proteomes" id="UP000286415">
    <property type="component" value="Unassembled WGS sequence"/>
</dbReference>
<keyword evidence="2" id="KW-1185">Reference proteome</keyword>
<organism evidence="1 2">
    <name type="scientific">Clonorchis sinensis</name>
    <name type="common">Chinese liver fluke</name>
    <dbReference type="NCBI Taxonomy" id="79923"/>
    <lineage>
        <taxon>Eukaryota</taxon>
        <taxon>Metazoa</taxon>
        <taxon>Spiralia</taxon>
        <taxon>Lophotrochozoa</taxon>
        <taxon>Platyhelminthes</taxon>
        <taxon>Trematoda</taxon>
        <taxon>Digenea</taxon>
        <taxon>Opisthorchiida</taxon>
        <taxon>Opisthorchiata</taxon>
        <taxon>Opisthorchiidae</taxon>
        <taxon>Clonorchis</taxon>
    </lineage>
</organism>
<proteinExistence type="predicted"/>
<reference evidence="1 2" key="1">
    <citation type="journal article" date="2018" name="Biotechnol. Adv.">
        <title>Improved genomic resources and new bioinformatic workflow for the carcinogenic parasite Clonorchis sinensis: Biotechnological implications.</title>
        <authorList>
            <person name="Wang D."/>
            <person name="Korhonen P.K."/>
            <person name="Gasser R.B."/>
            <person name="Young N.D."/>
        </authorList>
    </citation>
    <scope>NUCLEOTIDE SEQUENCE [LARGE SCALE GENOMIC DNA]</scope>
    <source>
        <strain evidence="1">Cs-k2</strain>
    </source>
</reference>
<reference evidence="1 2" key="2">
    <citation type="journal article" date="2021" name="Genomics">
        <title>High-quality reference genome for Clonorchis sinensis.</title>
        <authorList>
            <person name="Young N.D."/>
            <person name="Stroehlein A.J."/>
            <person name="Kinkar L."/>
            <person name="Wang T."/>
            <person name="Sohn W.M."/>
            <person name="Chang B.C.H."/>
            <person name="Kaur P."/>
            <person name="Weisz D."/>
            <person name="Dudchenko O."/>
            <person name="Aiden E.L."/>
            <person name="Korhonen P.K."/>
            <person name="Gasser R.B."/>
        </authorList>
    </citation>
    <scope>NUCLEOTIDE SEQUENCE [LARGE SCALE GENOMIC DNA]</scope>
    <source>
        <strain evidence="1">Cs-k2</strain>
    </source>
</reference>
<comment type="caution">
    <text evidence="1">The sequence shown here is derived from an EMBL/GenBank/DDBJ whole genome shotgun (WGS) entry which is preliminary data.</text>
</comment>
<protein>
    <submittedName>
        <fullName evidence="1">Uncharacterized protein</fullName>
    </submittedName>
</protein>
<accession>A0A419PF12</accession>
<name>A0A419PF12_CLOSI</name>
<gene>
    <name evidence="1" type="ORF">CSKR_104989</name>
</gene>